<sequence length="154" mass="16806">MEGEGMRGLDSNTRTPLSKGAAAGLSIQDECFHSASQRRIEEEGQTETHTLQGNRVSLINICVVDDRICTGVFACGMNPLPEKPCRCGLGLYGLSIGGRPHGNDLSHWHRSKLLVSPPEQPHRVLSEFLPRLGPNLLLRASQVLSMSGPEESRH</sequence>
<accession>A0ABR4L8D4</accession>
<name>A0ABR4L8D4_9EURO</name>
<evidence type="ECO:0000313" key="2">
    <source>
        <dbReference type="Proteomes" id="UP001610432"/>
    </source>
</evidence>
<dbReference type="RefSeq" id="XP_070880679.1">
    <property type="nucleotide sequence ID" value="XM_071027431.1"/>
</dbReference>
<reference evidence="1 2" key="1">
    <citation type="submission" date="2024-07" db="EMBL/GenBank/DDBJ databases">
        <title>Section-level genome sequencing and comparative genomics of Aspergillus sections Usti and Cavernicolus.</title>
        <authorList>
            <consortium name="Lawrence Berkeley National Laboratory"/>
            <person name="Nybo J.L."/>
            <person name="Vesth T.C."/>
            <person name="Theobald S."/>
            <person name="Frisvad J.C."/>
            <person name="Larsen T.O."/>
            <person name="Kjaerboelling I."/>
            <person name="Rothschild-Mancinelli K."/>
            <person name="Lyhne E.K."/>
            <person name="Kogle M.E."/>
            <person name="Barry K."/>
            <person name="Clum A."/>
            <person name="Na H."/>
            <person name="Ledsgaard L."/>
            <person name="Lin J."/>
            <person name="Lipzen A."/>
            <person name="Kuo A."/>
            <person name="Riley R."/>
            <person name="Mondo S."/>
            <person name="Labutti K."/>
            <person name="Haridas S."/>
            <person name="Pangalinan J."/>
            <person name="Salamov A.A."/>
            <person name="Simmons B.A."/>
            <person name="Magnuson J.K."/>
            <person name="Chen J."/>
            <person name="Drula E."/>
            <person name="Henrissat B."/>
            <person name="Wiebenga A."/>
            <person name="Lubbers R.J."/>
            <person name="Gomes A.C."/>
            <person name="Macurrencykelacurrency M.R."/>
            <person name="Stajich J."/>
            <person name="Grigoriev I.V."/>
            <person name="Mortensen U.H."/>
            <person name="De Vries R.P."/>
            <person name="Baker S.E."/>
            <person name="Andersen M.R."/>
        </authorList>
    </citation>
    <scope>NUCLEOTIDE SEQUENCE [LARGE SCALE GENOMIC DNA]</scope>
    <source>
        <strain evidence="1 2">CBS 449.75</strain>
    </source>
</reference>
<evidence type="ECO:0000313" key="1">
    <source>
        <dbReference type="EMBL" id="KAL2860785.1"/>
    </source>
</evidence>
<dbReference type="GeneID" id="98142503"/>
<proteinExistence type="predicted"/>
<protein>
    <submittedName>
        <fullName evidence="1">Uncharacterized protein</fullName>
    </submittedName>
</protein>
<comment type="caution">
    <text evidence="1">The sequence shown here is derived from an EMBL/GenBank/DDBJ whole genome shotgun (WGS) entry which is preliminary data.</text>
</comment>
<gene>
    <name evidence="1" type="ORF">BJX67DRAFT_326737</name>
</gene>
<organism evidence="1 2">
    <name type="scientific">Aspergillus lucknowensis</name>
    <dbReference type="NCBI Taxonomy" id="176173"/>
    <lineage>
        <taxon>Eukaryota</taxon>
        <taxon>Fungi</taxon>
        <taxon>Dikarya</taxon>
        <taxon>Ascomycota</taxon>
        <taxon>Pezizomycotina</taxon>
        <taxon>Eurotiomycetes</taxon>
        <taxon>Eurotiomycetidae</taxon>
        <taxon>Eurotiales</taxon>
        <taxon>Aspergillaceae</taxon>
        <taxon>Aspergillus</taxon>
        <taxon>Aspergillus subgen. Nidulantes</taxon>
    </lineage>
</organism>
<dbReference type="EMBL" id="JBFXLQ010000084">
    <property type="protein sequence ID" value="KAL2860785.1"/>
    <property type="molecule type" value="Genomic_DNA"/>
</dbReference>
<dbReference type="Proteomes" id="UP001610432">
    <property type="component" value="Unassembled WGS sequence"/>
</dbReference>
<keyword evidence="2" id="KW-1185">Reference proteome</keyword>